<dbReference type="Proteomes" id="UP000602510">
    <property type="component" value="Unassembled WGS sequence"/>
</dbReference>
<sequence>MMIKAAAAKEMVARNDWRAKRYVETVRPAMTAFCFSGTDNREEGRHERPRASEEGGVWTSEEGDRPTCSRDADGGAGHDAVNAVPDACHDGTINDDAVNNHSDDTMVVTPSKTTTDTTVATDRDMRLGQYLVPTRSDTAAVRLAKKLAKRDAKRQRVEHAV</sequence>
<evidence type="ECO:0000256" key="1">
    <source>
        <dbReference type="SAM" id="MobiDB-lite"/>
    </source>
</evidence>
<reference evidence="2" key="1">
    <citation type="submission" date="2020-04" db="EMBL/GenBank/DDBJ databases">
        <title>Hybrid Assembly of Korean Phytophthora infestans isolates.</title>
        <authorList>
            <person name="Prokchorchik M."/>
            <person name="Lee Y."/>
            <person name="Seo J."/>
            <person name="Cho J.-H."/>
            <person name="Park Y.-E."/>
            <person name="Jang D.-C."/>
            <person name="Im J.-S."/>
            <person name="Choi J.-G."/>
            <person name="Park H.-J."/>
            <person name="Lee G.-B."/>
            <person name="Lee Y.-G."/>
            <person name="Hong S.-Y."/>
            <person name="Cho K."/>
            <person name="Sohn K.H."/>
        </authorList>
    </citation>
    <scope>NUCLEOTIDE SEQUENCE</scope>
    <source>
        <strain evidence="2">KR_1_A1</strain>
    </source>
</reference>
<gene>
    <name evidence="2" type="ORF">GN244_ATG04113</name>
</gene>
<proteinExistence type="predicted"/>
<accession>A0A833WZJ1</accession>
<comment type="caution">
    <text evidence="2">The sequence shown here is derived from an EMBL/GenBank/DDBJ whole genome shotgun (WGS) entry which is preliminary data.</text>
</comment>
<dbReference type="AlphaFoldDB" id="A0A833WZJ1"/>
<keyword evidence="3" id="KW-1185">Reference proteome</keyword>
<feature type="compositionally biased region" description="Basic and acidic residues" evidence="1">
    <location>
        <begin position="62"/>
        <end position="73"/>
    </location>
</feature>
<feature type="compositionally biased region" description="Basic and acidic residues" evidence="1">
    <location>
        <begin position="39"/>
        <end position="53"/>
    </location>
</feature>
<feature type="region of interest" description="Disordered" evidence="1">
    <location>
        <begin position="38"/>
        <end position="104"/>
    </location>
</feature>
<evidence type="ECO:0000313" key="3">
    <source>
        <dbReference type="Proteomes" id="UP000602510"/>
    </source>
</evidence>
<evidence type="ECO:0000313" key="2">
    <source>
        <dbReference type="EMBL" id="KAF4043581.1"/>
    </source>
</evidence>
<organism evidence="2 3">
    <name type="scientific">Phytophthora infestans</name>
    <name type="common">Potato late blight agent</name>
    <name type="synonym">Botrytis infestans</name>
    <dbReference type="NCBI Taxonomy" id="4787"/>
    <lineage>
        <taxon>Eukaryota</taxon>
        <taxon>Sar</taxon>
        <taxon>Stramenopiles</taxon>
        <taxon>Oomycota</taxon>
        <taxon>Peronosporomycetes</taxon>
        <taxon>Peronosporales</taxon>
        <taxon>Peronosporaceae</taxon>
        <taxon>Phytophthora</taxon>
    </lineage>
</organism>
<protein>
    <submittedName>
        <fullName evidence="2">Uncharacterized protein</fullName>
    </submittedName>
</protein>
<dbReference type="EMBL" id="WSZM01000082">
    <property type="protein sequence ID" value="KAF4043581.1"/>
    <property type="molecule type" value="Genomic_DNA"/>
</dbReference>
<name>A0A833WZJ1_PHYIN</name>